<dbReference type="EMBL" id="LZZM01000022">
    <property type="protein sequence ID" value="OOM82271.1"/>
    <property type="molecule type" value="Genomic_DNA"/>
</dbReference>
<dbReference type="RefSeq" id="WP_158078675.1">
    <property type="nucleotide sequence ID" value="NZ_LZZM01000022.1"/>
</dbReference>
<gene>
    <name evidence="1" type="ORF">CLPUN_04100</name>
</gene>
<protein>
    <recommendedName>
        <fullName evidence="3">Methyl-accepting chemotaxis protein</fullName>
    </recommendedName>
</protein>
<organism evidence="1 2">
    <name type="scientific">Clostridium puniceum</name>
    <dbReference type="NCBI Taxonomy" id="29367"/>
    <lineage>
        <taxon>Bacteria</taxon>
        <taxon>Bacillati</taxon>
        <taxon>Bacillota</taxon>
        <taxon>Clostridia</taxon>
        <taxon>Eubacteriales</taxon>
        <taxon>Clostridiaceae</taxon>
        <taxon>Clostridium</taxon>
    </lineage>
</organism>
<dbReference type="Proteomes" id="UP000190890">
    <property type="component" value="Unassembled WGS sequence"/>
</dbReference>
<name>A0A1S8TX23_9CLOT</name>
<proteinExistence type="predicted"/>
<evidence type="ECO:0000313" key="1">
    <source>
        <dbReference type="EMBL" id="OOM82271.1"/>
    </source>
</evidence>
<dbReference type="AlphaFoldDB" id="A0A1S8TX23"/>
<comment type="caution">
    <text evidence="1">The sequence shown here is derived from an EMBL/GenBank/DDBJ whole genome shotgun (WGS) entry which is preliminary data.</text>
</comment>
<dbReference type="STRING" id="29367.CLPUN_04100"/>
<evidence type="ECO:0008006" key="3">
    <source>
        <dbReference type="Google" id="ProtNLM"/>
    </source>
</evidence>
<reference evidence="1 2" key="1">
    <citation type="submission" date="2016-05" db="EMBL/GenBank/DDBJ databases">
        <title>Microbial solvent formation.</title>
        <authorList>
            <person name="Poehlein A."/>
            <person name="Montoya Solano J.D."/>
            <person name="Flitsch S."/>
            <person name="Krabben P."/>
            <person name="Duerre P."/>
            <person name="Daniel R."/>
        </authorList>
    </citation>
    <scope>NUCLEOTIDE SEQUENCE [LARGE SCALE GENOMIC DNA]</scope>
    <source>
        <strain evidence="1 2">DSM 2619</strain>
    </source>
</reference>
<accession>A0A1S8TX23</accession>
<keyword evidence="2" id="KW-1185">Reference proteome</keyword>
<sequence length="58" mass="6355">MLKEIKNTSKIIENVITQITDGINIGSSNADEILSKSQDIQINVEEVTNQVNTIVNAI</sequence>
<evidence type="ECO:0000313" key="2">
    <source>
        <dbReference type="Proteomes" id="UP000190890"/>
    </source>
</evidence>